<protein>
    <submittedName>
        <fullName evidence="3">Secreted protein</fullName>
    </submittedName>
</protein>
<accession>A0A0A7CLQ5</accession>
<feature type="signal peptide" evidence="2">
    <location>
        <begin position="1"/>
        <end position="16"/>
    </location>
</feature>
<feature type="region of interest" description="Disordered" evidence="1">
    <location>
        <begin position="321"/>
        <end position="340"/>
    </location>
</feature>
<dbReference type="PRINTS" id="PR01217">
    <property type="entry name" value="PRICHEXTENSN"/>
</dbReference>
<feature type="region of interest" description="Disordered" evidence="1">
    <location>
        <begin position="151"/>
        <end position="255"/>
    </location>
</feature>
<evidence type="ECO:0000313" key="3">
    <source>
        <dbReference type="EMBL" id="AIG55398.1"/>
    </source>
</evidence>
<reference evidence="3" key="1">
    <citation type="journal article" date="2014" name="Genome Biol. Evol.">
        <title>The secreted proteins of Achlya hypogyna and Thraustotheca clavata identify the ancestral oomycete secretome and reveal gene acquisitions by horizontal gene transfer.</title>
        <authorList>
            <person name="Misner I."/>
            <person name="Blouin N."/>
            <person name="Leonard G."/>
            <person name="Richards T.A."/>
            <person name="Lane C.E."/>
        </authorList>
    </citation>
    <scope>NUCLEOTIDE SEQUENCE</scope>
    <source>
        <strain evidence="3">ATCC 34112</strain>
    </source>
</reference>
<feature type="chain" id="PRO_5002036920" evidence="2">
    <location>
        <begin position="17"/>
        <end position="603"/>
    </location>
</feature>
<sequence length="603" mass="64592">MKCALAIAVAIVGVHATQVSICRDATYDITGSICAGNGNQGTACPRKGDKAVAACHSYLPSYDAASKTCIALEDAVCVQVGPSVYGCSYPSLPCAPAPSTCNETLSVCPSWDYSEQATPSEIQFSAASAPAAWFTSTGSLPEYQVGCLDGSPVTPLTTPTPAPTQPNPTPAATTPAPTPANTTPSPTPASSTPKPTPAATTPAPTPANTTPSPTSAPTTSAPTTAAPTTATPTPTPAATTPNPTPASTQPATAKPTTQADTYLKICCTLQFTMAASLNSTPGTIMSFPLSYESSDSRALYLNCSPLSSECYSSDSSSISSGFYSPRSEPRSSEFTEQLDEDEDWVPRDAEVWNDHIFEMELGDLDLTIPLESSARAYLRATVISPKKIELPASIQSSALVDSPTAVISPALVDSPVLVDSPGLANPPAIESPPVKPVINLFLPIKPVPKRILKVSKAASEKKQVHFSISTTYIFPRKVGMSVVPSTPHAPPLGMSMHHVNEIVEKIPKRQKRRRPAHQYEPLERINIMLDAGISPHKMDECLDELVEIHTNRLNSQMDNSYERQKTLFDRYVQVSTHSHKYVTKQPWYKKFSSKFKRIFCWRH</sequence>
<feature type="compositionally biased region" description="Pro residues" evidence="1">
    <location>
        <begin position="158"/>
        <end position="169"/>
    </location>
</feature>
<name>A0A0A7CLQ5_9STRA</name>
<evidence type="ECO:0000256" key="1">
    <source>
        <dbReference type="SAM" id="MobiDB-lite"/>
    </source>
</evidence>
<evidence type="ECO:0000256" key="2">
    <source>
        <dbReference type="SAM" id="SignalP"/>
    </source>
</evidence>
<dbReference type="EMBL" id="KM037937">
    <property type="protein sequence ID" value="AIG55398.1"/>
    <property type="molecule type" value="Genomic_DNA"/>
</dbReference>
<proteinExistence type="predicted"/>
<dbReference type="AlphaFoldDB" id="A0A0A7CLQ5"/>
<feature type="compositionally biased region" description="Low complexity" evidence="1">
    <location>
        <begin position="170"/>
        <end position="255"/>
    </location>
</feature>
<organism evidence="3">
    <name type="scientific">Thraustotheca clavata</name>
    <dbReference type="NCBI Taxonomy" id="74557"/>
    <lineage>
        <taxon>Eukaryota</taxon>
        <taxon>Sar</taxon>
        <taxon>Stramenopiles</taxon>
        <taxon>Oomycota</taxon>
        <taxon>Saprolegniomycetes</taxon>
        <taxon>Saprolegniales</taxon>
        <taxon>Achlyaceae</taxon>
        <taxon>Thraustotheca</taxon>
    </lineage>
</organism>
<keyword evidence="2" id="KW-0732">Signal</keyword>